<dbReference type="SUPFAM" id="SSF56112">
    <property type="entry name" value="Protein kinase-like (PK-like)"/>
    <property type="match status" value="1"/>
</dbReference>
<dbReference type="Proteomes" id="UP000472273">
    <property type="component" value="Unplaced"/>
</dbReference>
<evidence type="ECO:0000259" key="2">
    <source>
        <dbReference type="PROSITE" id="PS50011"/>
    </source>
</evidence>
<protein>
    <submittedName>
        <fullName evidence="3">Nuclear receptor binding protein 2</fullName>
    </submittedName>
</protein>
<evidence type="ECO:0000256" key="1">
    <source>
        <dbReference type="SAM" id="MobiDB-lite"/>
    </source>
</evidence>
<dbReference type="GeneTree" id="ENSGT00940000160430"/>
<dbReference type="Ensembl" id="ENSPTXT00000027198.1">
    <property type="protein sequence ID" value="ENSPTXP00000026388.1"/>
    <property type="gene ID" value="ENSPTXG00000018267.1"/>
</dbReference>
<dbReference type="AlphaFoldDB" id="A0A670ZUD0"/>
<dbReference type="GO" id="GO:0004672">
    <property type="term" value="F:protein kinase activity"/>
    <property type="evidence" value="ECO:0007669"/>
    <property type="project" value="InterPro"/>
</dbReference>
<dbReference type="InterPro" id="IPR050588">
    <property type="entry name" value="WNK_Ser-Thr_kinase"/>
</dbReference>
<dbReference type="GO" id="GO:0005524">
    <property type="term" value="F:ATP binding"/>
    <property type="evidence" value="ECO:0007669"/>
    <property type="project" value="InterPro"/>
</dbReference>
<dbReference type="SMART" id="SM00220">
    <property type="entry name" value="S_TKc"/>
    <property type="match status" value="1"/>
</dbReference>
<dbReference type="PANTHER" id="PTHR13902">
    <property type="entry name" value="SERINE/THREONINE-PROTEIN KINASE WNK WITH NO LYSINE -RELATED"/>
    <property type="match status" value="1"/>
</dbReference>
<sequence length="469" mass="51141">MPAAHLSPGEPIKEQRIGKPALASAGEKRSPPPPGKTDVNRGNMPGLQSTFLAMDTEEGVEVVGNELHFMDKAAFTGHKEKIKAPFEQLVGVDHPNIVKVHKYWLDMKGSKAQVISITDYVSSGSLKQFLKKTKKNHKAMSARVALFPCSYLHSCNPPITRGYLTSDTIFIQHNRLIKIGSGMKKVGRVSLWTPQPGPYRAGRPVEPHFFPPEYGEMADGTAVDIFSFGMCALEMAVLEIHSNGDSSVTKEAIERARHSLDDPNVRAFILGCLLLIPSQGPAAQDLLFHQVLFEVHSLKLLAAHCFIAHHVNLWPENVVMEKTKELDLSKVMAEIRRAGRLPVQCRWVWYASDSPGRLPCNMEGACLSPGIPGWLQAEILPAPRPAQPKAVPIALPQGVAQRGQAKQKQRAGCICLWPWPGGWGGVAGSHGALIPSGPVGRLQLPQTTGLNLPPPPPIFRALFPGIGQR</sequence>
<dbReference type="Pfam" id="PF07714">
    <property type="entry name" value="PK_Tyr_Ser-Thr"/>
    <property type="match status" value="1"/>
</dbReference>
<name>A0A670ZUD0_PSETE</name>
<feature type="domain" description="Protein kinase" evidence="2">
    <location>
        <begin position="36"/>
        <end position="292"/>
    </location>
</feature>
<proteinExistence type="predicted"/>
<dbReference type="InterPro" id="IPR001245">
    <property type="entry name" value="Ser-Thr/Tyr_kinase_cat_dom"/>
</dbReference>
<evidence type="ECO:0000313" key="4">
    <source>
        <dbReference type="Proteomes" id="UP000472273"/>
    </source>
</evidence>
<gene>
    <name evidence="3" type="primary">NRBP2</name>
</gene>
<evidence type="ECO:0000313" key="3">
    <source>
        <dbReference type="Ensembl" id="ENSPTXP00000026388.1"/>
    </source>
</evidence>
<dbReference type="Gene3D" id="3.30.200.20">
    <property type="entry name" value="Phosphorylase Kinase, domain 1"/>
    <property type="match status" value="1"/>
</dbReference>
<dbReference type="InterPro" id="IPR011009">
    <property type="entry name" value="Kinase-like_dom_sf"/>
</dbReference>
<accession>A0A670ZUD0</accession>
<feature type="region of interest" description="Disordered" evidence="1">
    <location>
        <begin position="1"/>
        <end position="47"/>
    </location>
</feature>
<reference evidence="3" key="2">
    <citation type="submission" date="2025-09" db="UniProtKB">
        <authorList>
            <consortium name="Ensembl"/>
        </authorList>
    </citation>
    <scope>IDENTIFICATION</scope>
</reference>
<dbReference type="PROSITE" id="PS50011">
    <property type="entry name" value="PROTEIN_KINASE_DOM"/>
    <property type="match status" value="1"/>
</dbReference>
<dbReference type="Gene3D" id="1.10.510.10">
    <property type="entry name" value="Transferase(Phosphotransferase) domain 1"/>
    <property type="match status" value="1"/>
</dbReference>
<organism evidence="3 4">
    <name type="scientific">Pseudonaja textilis</name>
    <name type="common">Eastern brown snake</name>
    <dbReference type="NCBI Taxonomy" id="8673"/>
    <lineage>
        <taxon>Eukaryota</taxon>
        <taxon>Metazoa</taxon>
        <taxon>Chordata</taxon>
        <taxon>Craniata</taxon>
        <taxon>Vertebrata</taxon>
        <taxon>Euteleostomi</taxon>
        <taxon>Lepidosauria</taxon>
        <taxon>Squamata</taxon>
        <taxon>Bifurcata</taxon>
        <taxon>Unidentata</taxon>
        <taxon>Episquamata</taxon>
        <taxon>Toxicofera</taxon>
        <taxon>Serpentes</taxon>
        <taxon>Colubroidea</taxon>
        <taxon>Elapidae</taxon>
        <taxon>Hydrophiinae</taxon>
        <taxon>Pseudonaja</taxon>
    </lineage>
</organism>
<dbReference type="InterPro" id="IPR000719">
    <property type="entry name" value="Prot_kinase_dom"/>
</dbReference>
<dbReference type="FunFam" id="3.30.200.20:FF:001061">
    <property type="entry name" value="Nuclear receptor-binding protein 2"/>
    <property type="match status" value="1"/>
</dbReference>
<reference evidence="3" key="1">
    <citation type="submission" date="2025-08" db="UniProtKB">
        <authorList>
            <consortium name="Ensembl"/>
        </authorList>
    </citation>
    <scope>IDENTIFICATION</scope>
</reference>
<keyword evidence="4" id="KW-1185">Reference proteome</keyword>